<dbReference type="AlphaFoldDB" id="A0A516GS62"/>
<keyword evidence="1" id="KW-0472">Membrane</keyword>
<dbReference type="EMBL" id="CP041637">
    <property type="protein sequence ID" value="QDO94355.1"/>
    <property type="molecule type" value="Genomic_DNA"/>
</dbReference>
<dbReference type="PROSITE" id="PS51257">
    <property type="entry name" value="PROKAR_LIPOPROTEIN"/>
    <property type="match status" value="1"/>
</dbReference>
<proteinExistence type="predicted"/>
<keyword evidence="1" id="KW-1133">Transmembrane helix</keyword>
<dbReference type="RefSeq" id="WP_143381240.1">
    <property type="nucleotide sequence ID" value="NZ_CP041637.1"/>
</dbReference>
<evidence type="ECO:0000313" key="2">
    <source>
        <dbReference type="EMBL" id="QDO94355.1"/>
    </source>
</evidence>
<dbReference type="Proteomes" id="UP000319209">
    <property type="component" value="Chromosome"/>
</dbReference>
<dbReference type="KEGG" id="fop:FNB79_10415"/>
<dbReference type="OrthoDB" id="1493774at2"/>
<evidence type="ECO:0000313" key="3">
    <source>
        <dbReference type="Proteomes" id="UP000319209"/>
    </source>
</evidence>
<feature type="transmembrane region" description="Helical" evidence="1">
    <location>
        <begin position="6"/>
        <end position="25"/>
    </location>
</feature>
<protein>
    <submittedName>
        <fullName evidence="2">FixH family protein</fullName>
    </submittedName>
</protein>
<name>A0A516GS62_9FLAO</name>
<accession>A0A516GS62</accession>
<keyword evidence="3" id="KW-1185">Reference proteome</keyword>
<gene>
    <name evidence="2" type="ORF">FNB79_10415</name>
</gene>
<evidence type="ECO:0000256" key="1">
    <source>
        <dbReference type="SAM" id="Phobius"/>
    </source>
</evidence>
<sequence length="148" mass="17170">MKMNWGTGIVIAFACFIAFIMYFVVTMVTDNTYHHELVVEDYYKKELTLQSDIIKEENTLKLKENIAWSHNEDGLLLQFPKSLDASKISGTITLYRPSNKSLDFQIPIVLNNHSILIPKSKLVQGRWDLTVDWNSNNTSYLYKKSIVY</sequence>
<reference evidence="2 3" key="1">
    <citation type="submission" date="2019-07" db="EMBL/GenBank/DDBJ databases">
        <title>Genome sequencing for Formosa sp. PS13.</title>
        <authorList>
            <person name="Park S.-J."/>
        </authorList>
    </citation>
    <scope>NUCLEOTIDE SEQUENCE [LARGE SCALE GENOMIC DNA]</scope>
    <source>
        <strain evidence="2 3">PS13</strain>
    </source>
</reference>
<keyword evidence="1" id="KW-0812">Transmembrane</keyword>
<organism evidence="2 3">
    <name type="scientific">Formosa sediminum</name>
    <dbReference type="NCBI Taxonomy" id="2594004"/>
    <lineage>
        <taxon>Bacteria</taxon>
        <taxon>Pseudomonadati</taxon>
        <taxon>Bacteroidota</taxon>
        <taxon>Flavobacteriia</taxon>
        <taxon>Flavobacteriales</taxon>
        <taxon>Flavobacteriaceae</taxon>
        <taxon>Formosa</taxon>
    </lineage>
</organism>
<dbReference type="Pfam" id="PF05751">
    <property type="entry name" value="FixH"/>
    <property type="match status" value="1"/>
</dbReference>
<dbReference type="InterPro" id="IPR008620">
    <property type="entry name" value="FixH"/>
</dbReference>